<comment type="subcellular location">
    <subcellularLocation>
        <location evidence="1">Cell membrane</location>
        <topology evidence="1">Multi-pass membrane protein</topology>
    </subcellularLocation>
</comment>
<dbReference type="Proteomes" id="UP000198892">
    <property type="component" value="Unassembled WGS sequence"/>
</dbReference>
<dbReference type="Gene3D" id="1.20.1530.20">
    <property type="match status" value="2"/>
</dbReference>
<keyword evidence="4" id="KW-1003">Cell membrane</keyword>
<reference evidence="10" key="1">
    <citation type="submission" date="2016-10" db="EMBL/GenBank/DDBJ databases">
        <authorList>
            <person name="Varghese N."/>
            <person name="Submissions S."/>
        </authorList>
    </citation>
    <scope>NUCLEOTIDE SEQUENCE [LARGE SCALE GENOMIC DNA]</scope>
    <source>
        <strain evidence="10">S7</strain>
    </source>
</reference>
<feature type="transmembrane region" description="Helical" evidence="8">
    <location>
        <begin position="217"/>
        <end position="239"/>
    </location>
</feature>
<keyword evidence="5 8" id="KW-0812">Transmembrane</keyword>
<dbReference type="InterPro" id="IPR038770">
    <property type="entry name" value="Na+/solute_symporter_sf"/>
</dbReference>
<feature type="transmembrane region" description="Helical" evidence="8">
    <location>
        <begin position="187"/>
        <end position="205"/>
    </location>
</feature>
<sequence>MSVFLNVLVPIILIFAAGFLLQRKQILEVGSVSAVALYILNPALVFRTFYTTEPDADLFRIVLFTILFLIVMLLLNKLIGVLMKWDTEKTSGMTLATTFMNSGNYGAPLILFAFGDTAFSYSIIFMVIQALFMSTIGVYIANRSSLSAGDAFRVVLKMPVFHALIAGVLCQAVQLEITESYMDAVNMLADAAIPVVMIVLGMQLAKISVSSLDWKLVGIGTALRLIISPAAAFLLTLALQTGPTLSAVLIVSAAMPTAATIAMISVQFNSSPNMVSSITLVTTLCSVPSLWILLSIFGV</sequence>
<evidence type="ECO:0000256" key="3">
    <source>
        <dbReference type="ARBA" id="ARBA00022448"/>
    </source>
</evidence>
<dbReference type="InterPro" id="IPR004776">
    <property type="entry name" value="Mem_transp_PIN-like"/>
</dbReference>
<dbReference type="EMBL" id="FOXD01000011">
    <property type="protein sequence ID" value="SFP86680.1"/>
    <property type="molecule type" value="Genomic_DNA"/>
</dbReference>
<feature type="transmembrane region" description="Helical" evidence="8">
    <location>
        <begin position="121"/>
        <end position="142"/>
    </location>
</feature>
<accession>A0A1I5TUD1</accession>
<evidence type="ECO:0000256" key="4">
    <source>
        <dbReference type="ARBA" id="ARBA00022475"/>
    </source>
</evidence>
<comment type="similarity">
    <text evidence="2">Belongs to the auxin efflux carrier (TC 2.A.69) family.</text>
</comment>
<dbReference type="RefSeq" id="WP_093337476.1">
    <property type="nucleotide sequence ID" value="NZ_FOXD01000011.1"/>
</dbReference>
<dbReference type="OrthoDB" id="148377at2"/>
<keyword evidence="10" id="KW-1185">Reference proteome</keyword>
<feature type="transmembrane region" description="Helical" evidence="8">
    <location>
        <begin position="245"/>
        <end position="266"/>
    </location>
</feature>
<evidence type="ECO:0000256" key="6">
    <source>
        <dbReference type="ARBA" id="ARBA00022989"/>
    </source>
</evidence>
<organism evidence="9 10">
    <name type="scientific">Salibacterium halotolerans</name>
    <dbReference type="NCBI Taxonomy" id="1884432"/>
    <lineage>
        <taxon>Bacteria</taxon>
        <taxon>Bacillati</taxon>
        <taxon>Bacillota</taxon>
        <taxon>Bacilli</taxon>
        <taxon>Bacillales</taxon>
        <taxon>Bacillaceae</taxon>
    </lineage>
</organism>
<keyword evidence="6 8" id="KW-1133">Transmembrane helix</keyword>
<gene>
    <name evidence="9" type="ORF">SAMN05518683_11197</name>
</gene>
<evidence type="ECO:0000256" key="7">
    <source>
        <dbReference type="ARBA" id="ARBA00023136"/>
    </source>
</evidence>
<proteinExistence type="inferred from homology"/>
<evidence type="ECO:0000256" key="5">
    <source>
        <dbReference type="ARBA" id="ARBA00022692"/>
    </source>
</evidence>
<feature type="transmembrane region" description="Helical" evidence="8">
    <location>
        <begin position="61"/>
        <end position="83"/>
    </location>
</feature>
<dbReference type="PANTHER" id="PTHR36838:SF1">
    <property type="entry name" value="SLR1864 PROTEIN"/>
    <property type="match status" value="1"/>
</dbReference>
<feature type="transmembrane region" description="Helical" evidence="8">
    <location>
        <begin position="154"/>
        <end position="175"/>
    </location>
</feature>
<keyword evidence="3" id="KW-0813">Transport</keyword>
<evidence type="ECO:0000256" key="1">
    <source>
        <dbReference type="ARBA" id="ARBA00004651"/>
    </source>
</evidence>
<feature type="transmembrane region" description="Helical" evidence="8">
    <location>
        <begin position="278"/>
        <end position="297"/>
    </location>
</feature>
<dbReference type="GO" id="GO:0005886">
    <property type="term" value="C:plasma membrane"/>
    <property type="evidence" value="ECO:0007669"/>
    <property type="project" value="UniProtKB-SubCell"/>
</dbReference>
<name>A0A1I5TUD1_9BACI</name>
<dbReference type="PANTHER" id="PTHR36838">
    <property type="entry name" value="AUXIN EFFLUX CARRIER FAMILY PROTEIN"/>
    <property type="match status" value="1"/>
</dbReference>
<keyword evidence="7 8" id="KW-0472">Membrane</keyword>
<dbReference type="AlphaFoldDB" id="A0A1I5TUD1"/>
<dbReference type="GO" id="GO:0055085">
    <property type="term" value="P:transmembrane transport"/>
    <property type="evidence" value="ECO:0007669"/>
    <property type="project" value="InterPro"/>
</dbReference>
<evidence type="ECO:0000313" key="10">
    <source>
        <dbReference type="Proteomes" id="UP000198892"/>
    </source>
</evidence>
<evidence type="ECO:0000256" key="8">
    <source>
        <dbReference type="SAM" id="Phobius"/>
    </source>
</evidence>
<feature type="transmembrane region" description="Helical" evidence="8">
    <location>
        <begin position="6"/>
        <end position="22"/>
    </location>
</feature>
<dbReference type="Pfam" id="PF03547">
    <property type="entry name" value="Mem_trans"/>
    <property type="match status" value="2"/>
</dbReference>
<feature type="transmembrane region" description="Helical" evidence="8">
    <location>
        <begin position="29"/>
        <end position="49"/>
    </location>
</feature>
<evidence type="ECO:0000313" key="9">
    <source>
        <dbReference type="EMBL" id="SFP86680.1"/>
    </source>
</evidence>
<evidence type="ECO:0000256" key="2">
    <source>
        <dbReference type="ARBA" id="ARBA00010145"/>
    </source>
</evidence>
<protein>
    <recommendedName>
        <fullName evidence="11">AEC family transporter</fullName>
    </recommendedName>
</protein>
<dbReference type="STRING" id="1884432.SAMN05518683_11197"/>
<evidence type="ECO:0008006" key="11">
    <source>
        <dbReference type="Google" id="ProtNLM"/>
    </source>
</evidence>